<name>A0ABV3PS41_9HYPH</name>
<evidence type="ECO:0000313" key="2">
    <source>
        <dbReference type="Proteomes" id="UP001555786"/>
    </source>
</evidence>
<dbReference type="EMBL" id="JBFNQD010000009">
    <property type="protein sequence ID" value="MEW9308457.1"/>
    <property type="molecule type" value="Genomic_DNA"/>
</dbReference>
<evidence type="ECO:0008006" key="3">
    <source>
        <dbReference type="Google" id="ProtNLM"/>
    </source>
</evidence>
<gene>
    <name evidence="1" type="ORF">ABXS05_23085</name>
</gene>
<proteinExistence type="predicted"/>
<dbReference type="InterPro" id="IPR011060">
    <property type="entry name" value="RibuloseP-bd_barrel"/>
</dbReference>
<organism evidence="1 2">
    <name type="scientific">Labrys neptuniae</name>
    <dbReference type="NCBI Taxonomy" id="376174"/>
    <lineage>
        <taxon>Bacteria</taxon>
        <taxon>Pseudomonadati</taxon>
        <taxon>Pseudomonadota</taxon>
        <taxon>Alphaproteobacteria</taxon>
        <taxon>Hyphomicrobiales</taxon>
        <taxon>Xanthobacteraceae</taxon>
        <taxon>Labrys</taxon>
    </lineage>
</organism>
<reference evidence="1 2" key="1">
    <citation type="submission" date="2024-07" db="EMBL/GenBank/DDBJ databases">
        <title>Description of Labrys sedimenti sp. nov., isolated from a diclofenac-degrading enrichment culture.</title>
        <authorList>
            <person name="Tancsics A."/>
            <person name="Csepanyi A."/>
        </authorList>
    </citation>
    <scope>NUCLEOTIDE SEQUENCE [LARGE SCALE GENOMIC DNA]</scope>
    <source>
        <strain evidence="1 2">LMG 23578</strain>
    </source>
</reference>
<sequence>MPRLRLMISGIASREQAGMAVEAGADAIGLDPTAFPQAGPEGSEMLAAIALGLPPAVTPVLITPALTAGTVAQQVDASAALAVRLARPIAAGEYPGLKRIIRGRKIIQSIDPGGTDAEVLVEAYASLADALHLHVGSGDDLSACRRLIELAGLPCFLGLTEPALLPTAAALRPYAIDLQLTGVGNFDAPALGRFTAMLAAS</sequence>
<evidence type="ECO:0000313" key="1">
    <source>
        <dbReference type="EMBL" id="MEW9308457.1"/>
    </source>
</evidence>
<accession>A0ABV3PS41</accession>
<dbReference type="RefSeq" id="WP_367625523.1">
    <property type="nucleotide sequence ID" value="NZ_JBFNQD010000009.1"/>
</dbReference>
<dbReference type="Proteomes" id="UP001555786">
    <property type="component" value="Unassembled WGS sequence"/>
</dbReference>
<protein>
    <recommendedName>
        <fullName evidence="3">4-(hydroxymethyl)-2-furancarboxaldehyde-phosphate synthase</fullName>
    </recommendedName>
</protein>
<comment type="caution">
    <text evidence="1">The sequence shown here is derived from an EMBL/GenBank/DDBJ whole genome shotgun (WGS) entry which is preliminary data.</text>
</comment>
<keyword evidence="2" id="KW-1185">Reference proteome</keyword>
<dbReference type="SUPFAM" id="SSF51366">
    <property type="entry name" value="Ribulose-phoshate binding barrel"/>
    <property type="match status" value="1"/>
</dbReference>